<organism evidence="1 2">
    <name type="scientific">candidate division MSBL1 archaeon SCGC-AAA259J03</name>
    <dbReference type="NCBI Taxonomy" id="1698269"/>
    <lineage>
        <taxon>Archaea</taxon>
        <taxon>Methanobacteriati</taxon>
        <taxon>Methanobacteriota</taxon>
        <taxon>candidate division MSBL1</taxon>
    </lineage>
</organism>
<protein>
    <submittedName>
        <fullName evidence="1">Uncharacterized protein</fullName>
    </submittedName>
</protein>
<proteinExistence type="predicted"/>
<reference evidence="1 2" key="1">
    <citation type="journal article" date="2016" name="Sci. Rep.">
        <title>Metabolic traits of an uncultured archaeal lineage -MSBL1- from brine pools of the Red Sea.</title>
        <authorList>
            <person name="Mwirichia R."/>
            <person name="Alam I."/>
            <person name="Rashid M."/>
            <person name="Vinu M."/>
            <person name="Ba-Alawi W."/>
            <person name="Anthony Kamau A."/>
            <person name="Kamanda Ngugi D."/>
            <person name="Goker M."/>
            <person name="Klenk H.P."/>
            <person name="Bajic V."/>
            <person name="Stingl U."/>
        </authorList>
    </citation>
    <scope>NUCLEOTIDE SEQUENCE [LARGE SCALE GENOMIC DNA]</scope>
    <source>
        <strain evidence="1">SCGC-AAA259J03</strain>
    </source>
</reference>
<accession>A0A656YWE5</accession>
<evidence type="ECO:0000313" key="1">
    <source>
        <dbReference type="EMBL" id="KXA97543.1"/>
    </source>
</evidence>
<evidence type="ECO:0000313" key="2">
    <source>
        <dbReference type="Proteomes" id="UP000070257"/>
    </source>
</evidence>
<comment type="caution">
    <text evidence="1">The sequence shown here is derived from an EMBL/GenBank/DDBJ whole genome shotgun (WGS) entry which is preliminary data.</text>
</comment>
<dbReference type="Proteomes" id="UP000070257">
    <property type="component" value="Unassembled WGS sequence"/>
</dbReference>
<dbReference type="AlphaFoldDB" id="A0A656YWE5"/>
<keyword evidence="2" id="KW-1185">Reference proteome</keyword>
<dbReference type="EMBL" id="LHXT01000049">
    <property type="protein sequence ID" value="KXA97543.1"/>
    <property type="molecule type" value="Genomic_DNA"/>
</dbReference>
<name>A0A656YWE5_9EURY</name>
<sequence>MLDKKRTDSIRKERIRRIKGLQRKYLGTPRALASITQLPFALITSAQPKKIKNAYKWKILRSRKQPSLEILDFLSHVFQGSACIWAKPELLTTASARQEAKLQQDLGR</sequence>
<gene>
    <name evidence="1" type="ORF">AKJ39_03215</name>
</gene>